<dbReference type="STRING" id="307972.A0A2G8LL68"/>
<organism evidence="5 6">
    <name type="scientific">Stichopus japonicus</name>
    <name type="common">Sea cucumber</name>
    <dbReference type="NCBI Taxonomy" id="307972"/>
    <lineage>
        <taxon>Eukaryota</taxon>
        <taxon>Metazoa</taxon>
        <taxon>Echinodermata</taxon>
        <taxon>Eleutherozoa</taxon>
        <taxon>Echinozoa</taxon>
        <taxon>Holothuroidea</taxon>
        <taxon>Aspidochirotacea</taxon>
        <taxon>Aspidochirotida</taxon>
        <taxon>Stichopodidae</taxon>
        <taxon>Apostichopus</taxon>
    </lineage>
</organism>
<feature type="compositionally biased region" description="Polar residues" evidence="3">
    <location>
        <begin position="17"/>
        <end position="35"/>
    </location>
</feature>
<gene>
    <name evidence="5" type="ORF">BSL78_02058</name>
</gene>
<feature type="compositionally biased region" description="Basic and acidic residues" evidence="3">
    <location>
        <begin position="1"/>
        <end position="11"/>
    </location>
</feature>
<comment type="caution">
    <text evidence="5">The sequence shown here is derived from an EMBL/GenBank/DDBJ whole genome shotgun (WGS) entry which is preliminary data.</text>
</comment>
<reference evidence="5 6" key="1">
    <citation type="journal article" date="2017" name="PLoS Biol.">
        <title>The sea cucumber genome provides insights into morphological evolution and visceral regeneration.</title>
        <authorList>
            <person name="Zhang X."/>
            <person name="Sun L."/>
            <person name="Yuan J."/>
            <person name="Sun Y."/>
            <person name="Gao Y."/>
            <person name="Zhang L."/>
            <person name="Li S."/>
            <person name="Dai H."/>
            <person name="Hamel J.F."/>
            <person name="Liu C."/>
            <person name="Yu Y."/>
            <person name="Liu S."/>
            <person name="Lin W."/>
            <person name="Guo K."/>
            <person name="Jin S."/>
            <person name="Xu P."/>
            <person name="Storey K.B."/>
            <person name="Huan P."/>
            <person name="Zhang T."/>
            <person name="Zhou Y."/>
            <person name="Zhang J."/>
            <person name="Lin C."/>
            <person name="Li X."/>
            <person name="Xing L."/>
            <person name="Huo D."/>
            <person name="Sun M."/>
            <person name="Wang L."/>
            <person name="Mercier A."/>
            <person name="Li F."/>
            <person name="Yang H."/>
            <person name="Xiang J."/>
        </authorList>
    </citation>
    <scope>NUCLEOTIDE SEQUENCE [LARGE SCALE GENOMIC DNA]</scope>
    <source>
        <strain evidence="5">Shaxun</strain>
        <tissue evidence="5">Muscle</tissue>
    </source>
</reference>
<dbReference type="InterPro" id="IPR024867">
    <property type="entry name" value="NFRKB"/>
</dbReference>
<evidence type="ECO:0000313" key="5">
    <source>
        <dbReference type="EMBL" id="PIK61007.1"/>
    </source>
</evidence>
<dbReference type="InterPro" id="IPR044867">
    <property type="entry name" value="DEUBAD_dom"/>
</dbReference>
<sequence length="168" mass="19233">MEKSQETKLDNGGKSAGTISGSNTAPATEKMSSSNTKEESERQKTTKESDEQDTFIPCVFGKTKLWIPQELKNSTWEDVLTSEERSALSKHLPTFTENNGEEQKETLRRLFEGENFRYGNPLEQFEQDLSMGRFGVDSVEKQRPGSDYRERNASYRIHTGCKRCYQRS</sequence>
<keyword evidence="6" id="KW-1185">Reference proteome</keyword>
<feature type="compositionally biased region" description="Basic and acidic residues" evidence="3">
    <location>
        <begin position="36"/>
        <end position="49"/>
    </location>
</feature>
<dbReference type="GO" id="GO:0031011">
    <property type="term" value="C:Ino80 complex"/>
    <property type="evidence" value="ECO:0007669"/>
    <property type="project" value="InterPro"/>
</dbReference>
<protein>
    <submittedName>
        <fullName evidence="5">Putative nuclear factor related to kappa-B-binding protein</fullName>
    </submittedName>
</protein>
<name>A0A2G8LL68_STIJA</name>
<feature type="domain" description="DEUBAD" evidence="4">
    <location>
        <begin position="57"/>
        <end position="168"/>
    </location>
</feature>
<dbReference type="CDD" id="cd21865">
    <property type="entry name" value="DEUBAD_NFRKB"/>
    <property type="match status" value="1"/>
</dbReference>
<accession>A0A2G8LL68</accession>
<comment type="subcellular location">
    <subcellularLocation>
        <location evidence="1">Nucleus</location>
    </subcellularLocation>
</comment>
<evidence type="ECO:0000256" key="2">
    <source>
        <dbReference type="ARBA" id="ARBA00023242"/>
    </source>
</evidence>
<evidence type="ECO:0000259" key="4">
    <source>
        <dbReference type="PROSITE" id="PS51916"/>
    </source>
</evidence>
<dbReference type="Proteomes" id="UP000230750">
    <property type="component" value="Unassembled WGS sequence"/>
</dbReference>
<dbReference type="PANTHER" id="PTHR13052">
    <property type="entry name" value="NFRKB-RELATED"/>
    <property type="match status" value="1"/>
</dbReference>
<dbReference type="EMBL" id="MRZV01000043">
    <property type="protein sequence ID" value="PIK61007.1"/>
    <property type="molecule type" value="Genomic_DNA"/>
</dbReference>
<feature type="region of interest" description="Disordered" evidence="3">
    <location>
        <begin position="1"/>
        <end position="54"/>
    </location>
</feature>
<dbReference type="GO" id="GO:0002020">
    <property type="term" value="F:protease binding"/>
    <property type="evidence" value="ECO:0007669"/>
    <property type="project" value="TreeGrafter"/>
</dbReference>
<keyword evidence="2" id="KW-0539">Nucleus</keyword>
<dbReference type="OrthoDB" id="70874at2759"/>
<evidence type="ECO:0000256" key="1">
    <source>
        <dbReference type="ARBA" id="ARBA00004123"/>
    </source>
</evidence>
<dbReference type="PANTHER" id="PTHR13052:SF3">
    <property type="entry name" value="NUCLEAR FACTOR RELATED TO KAPPA-B-BINDING PROTEIN"/>
    <property type="match status" value="1"/>
</dbReference>
<dbReference type="PROSITE" id="PS51916">
    <property type="entry name" value="DEUBAD"/>
    <property type="match status" value="1"/>
</dbReference>
<evidence type="ECO:0000313" key="6">
    <source>
        <dbReference type="Proteomes" id="UP000230750"/>
    </source>
</evidence>
<dbReference type="AlphaFoldDB" id="A0A2G8LL68"/>
<evidence type="ECO:0000256" key="3">
    <source>
        <dbReference type="SAM" id="MobiDB-lite"/>
    </source>
</evidence>
<proteinExistence type="predicted"/>